<evidence type="ECO:0000256" key="2">
    <source>
        <dbReference type="ARBA" id="ARBA00022723"/>
    </source>
</evidence>
<dbReference type="CDD" id="cd00207">
    <property type="entry name" value="fer2"/>
    <property type="match status" value="1"/>
</dbReference>
<dbReference type="SUPFAM" id="SSF47741">
    <property type="entry name" value="CO dehydrogenase ISP C-domain like"/>
    <property type="match status" value="1"/>
</dbReference>
<dbReference type="GO" id="GO:0016491">
    <property type="term" value="F:oxidoreductase activity"/>
    <property type="evidence" value="ECO:0007669"/>
    <property type="project" value="UniProtKB-KW"/>
</dbReference>
<dbReference type="Pfam" id="PF00111">
    <property type="entry name" value="Fer2"/>
    <property type="match status" value="1"/>
</dbReference>
<evidence type="ECO:0000313" key="9">
    <source>
        <dbReference type="Proteomes" id="UP000190625"/>
    </source>
</evidence>
<dbReference type="RefSeq" id="WP_078808618.1">
    <property type="nucleotide sequence ID" value="NZ_FUWM01000003.1"/>
</dbReference>
<dbReference type="STRING" id="142842.SAMN02745118_00076"/>
<keyword evidence="3" id="KW-0560">Oxidoreductase</keyword>
<comment type="pathway">
    <text evidence="6">Alkaloid degradation; nicotine degradation.</text>
</comment>
<dbReference type="SUPFAM" id="SSF54292">
    <property type="entry name" value="2Fe-2S ferredoxin-like"/>
    <property type="match status" value="1"/>
</dbReference>
<dbReference type="AlphaFoldDB" id="A0A1T4JK40"/>
<dbReference type="EMBL" id="FUWM01000003">
    <property type="protein sequence ID" value="SJZ30521.1"/>
    <property type="molecule type" value="Genomic_DNA"/>
</dbReference>
<dbReference type="InterPro" id="IPR001041">
    <property type="entry name" value="2Fe-2S_ferredoxin-type"/>
</dbReference>
<dbReference type="GO" id="GO:0051537">
    <property type="term" value="F:2 iron, 2 sulfur cluster binding"/>
    <property type="evidence" value="ECO:0007669"/>
    <property type="project" value="UniProtKB-KW"/>
</dbReference>
<dbReference type="InterPro" id="IPR036010">
    <property type="entry name" value="2Fe-2S_ferredoxin-like_sf"/>
</dbReference>
<evidence type="ECO:0000256" key="1">
    <source>
        <dbReference type="ARBA" id="ARBA00022714"/>
    </source>
</evidence>
<evidence type="ECO:0000256" key="4">
    <source>
        <dbReference type="ARBA" id="ARBA00023004"/>
    </source>
</evidence>
<dbReference type="FunFam" id="1.10.150.120:FF:000003">
    <property type="entry name" value="Carbon monoxide dehydrogenase, small subunit"/>
    <property type="match status" value="1"/>
</dbReference>
<dbReference type="InterPro" id="IPR051452">
    <property type="entry name" value="Diverse_Oxidoreductases"/>
</dbReference>
<dbReference type="FunFam" id="3.10.20.30:FF:000020">
    <property type="entry name" value="Xanthine dehydrogenase iron-sulfur subunit"/>
    <property type="match status" value="1"/>
</dbReference>
<sequence>MKMQIQFTLNGEKVEAEVSVNMTLLDLIRDEFKLTGTKKGCDEGDCGACTVLMNGKPVSSCMILAIDASGKDIETIEGLKGDDGELHPIQQAFVEIGAIQCGFCTPGMILTAKSLLNNNLEPTETEVRQAISGNLCRCTGYEKIVEAILQASEYLREEGM</sequence>
<protein>
    <submittedName>
        <fullName evidence="8">Carbon-monoxide dehydrogenase small subunit</fullName>
    </submittedName>
</protein>
<dbReference type="Gene3D" id="3.10.20.30">
    <property type="match status" value="1"/>
</dbReference>
<keyword evidence="4" id="KW-0408">Iron</keyword>
<evidence type="ECO:0000256" key="6">
    <source>
        <dbReference type="ARBA" id="ARBA00060707"/>
    </source>
</evidence>
<evidence type="ECO:0000259" key="7">
    <source>
        <dbReference type="PROSITE" id="PS51085"/>
    </source>
</evidence>
<dbReference type="InterPro" id="IPR002888">
    <property type="entry name" value="2Fe-2S-bd"/>
</dbReference>
<dbReference type="PANTHER" id="PTHR44379:SF5">
    <property type="entry name" value="OXIDOREDUCTASE WITH IRON-SULFUR SUBUNIT"/>
    <property type="match status" value="1"/>
</dbReference>
<dbReference type="Pfam" id="PF01799">
    <property type="entry name" value="Fer2_2"/>
    <property type="match status" value="1"/>
</dbReference>
<evidence type="ECO:0000256" key="5">
    <source>
        <dbReference type="ARBA" id="ARBA00023014"/>
    </source>
</evidence>
<dbReference type="InterPro" id="IPR012675">
    <property type="entry name" value="Beta-grasp_dom_sf"/>
</dbReference>
<keyword evidence="2" id="KW-0479">Metal-binding</keyword>
<keyword evidence="5" id="KW-0411">Iron-sulfur</keyword>
<dbReference type="OrthoDB" id="9796880at2"/>
<dbReference type="PANTHER" id="PTHR44379">
    <property type="entry name" value="OXIDOREDUCTASE WITH IRON-SULFUR SUBUNIT"/>
    <property type="match status" value="1"/>
</dbReference>
<gene>
    <name evidence="8" type="ORF">SAMN02745118_00076</name>
</gene>
<dbReference type="InterPro" id="IPR006058">
    <property type="entry name" value="2Fe2S_fd_BS"/>
</dbReference>
<dbReference type="Proteomes" id="UP000190625">
    <property type="component" value="Unassembled WGS sequence"/>
</dbReference>
<dbReference type="PROSITE" id="PS00197">
    <property type="entry name" value="2FE2S_FER_1"/>
    <property type="match status" value="1"/>
</dbReference>
<dbReference type="PROSITE" id="PS51085">
    <property type="entry name" value="2FE2S_FER_2"/>
    <property type="match status" value="1"/>
</dbReference>
<dbReference type="Gene3D" id="1.10.150.120">
    <property type="entry name" value="[2Fe-2S]-binding domain"/>
    <property type="match status" value="1"/>
</dbReference>
<keyword evidence="1" id="KW-0001">2Fe-2S</keyword>
<reference evidence="9" key="1">
    <citation type="submission" date="2017-02" db="EMBL/GenBank/DDBJ databases">
        <authorList>
            <person name="Varghese N."/>
            <person name="Submissions S."/>
        </authorList>
    </citation>
    <scope>NUCLEOTIDE SEQUENCE [LARGE SCALE GENOMIC DNA]</scope>
    <source>
        <strain evidence="9">ATCC BAA-73</strain>
    </source>
</reference>
<organism evidence="8 9">
    <name type="scientific">Selenihalanaerobacter shriftii</name>
    <dbReference type="NCBI Taxonomy" id="142842"/>
    <lineage>
        <taxon>Bacteria</taxon>
        <taxon>Bacillati</taxon>
        <taxon>Bacillota</taxon>
        <taxon>Clostridia</taxon>
        <taxon>Halanaerobiales</taxon>
        <taxon>Halobacteroidaceae</taxon>
        <taxon>Selenihalanaerobacter</taxon>
    </lineage>
</organism>
<accession>A0A1T4JK40</accession>
<feature type="domain" description="2Fe-2S ferredoxin-type" evidence="7">
    <location>
        <begin position="3"/>
        <end position="79"/>
    </location>
</feature>
<name>A0A1T4JK40_9FIRM</name>
<evidence type="ECO:0000256" key="3">
    <source>
        <dbReference type="ARBA" id="ARBA00023002"/>
    </source>
</evidence>
<dbReference type="GO" id="GO:0046872">
    <property type="term" value="F:metal ion binding"/>
    <property type="evidence" value="ECO:0007669"/>
    <property type="project" value="UniProtKB-KW"/>
</dbReference>
<evidence type="ECO:0000313" key="8">
    <source>
        <dbReference type="EMBL" id="SJZ30521.1"/>
    </source>
</evidence>
<dbReference type="InterPro" id="IPR036884">
    <property type="entry name" value="2Fe-2S-bd_dom_sf"/>
</dbReference>
<proteinExistence type="predicted"/>
<keyword evidence="9" id="KW-1185">Reference proteome</keyword>